<dbReference type="InterPro" id="IPR003593">
    <property type="entry name" value="AAA+_ATPase"/>
</dbReference>
<keyword evidence="3 5" id="KW-0067">ATP-binding</keyword>
<reference evidence="5 6" key="1">
    <citation type="submission" date="2019-01" db="EMBL/GenBank/DDBJ databases">
        <title>Draft genome sequence of Dictyobacter sp. Uno17.</title>
        <authorList>
            <person name="Wang C.M."/>
            <person name="Zheng Y."/>
            <person name="Sakai Y."/>
            <person name="Abe K."/>
            <person name="Yokota A."/>
            <person name="Yabe S."/>
        </authorList>
    </citation>
    <scope>NUCLEOTIDE SEQUENCE [LARGE SCALE GENOMIC DNA]</scope>
    <source>
        <strain evidence="5 6">Uno17</strain>
    </source>
</reference>
<accession>A0A5A5T6X9</accession>
<dbReference type="InterPro" id="IPR017871">
    <property type="entry name" value="ABC_transporter-like_CS"/>
</dbReference>
<dbReference type="Gene3D" id="3.40.50.300">
    <property type="entry name" value="P-loop containing nucleotide triphosphate hydrolases"/>
    <property type="match status" value="1"/>
</dbReference>
<dbReference type="GO" id="GO:0022857">
    <property type="term" value="F:transmembrane transporter activity"/>
    <property type="evidence" value="ECO:0007669"/>
    <property type="project" value="TreeGrafter"/>
</dbReference>
<organism evidence="5 6">
    <name type="scientific">Dictyobacter arantiisoli</name>
    <dbReference type="NCBI Taxonomy" id="2014874"/>
    <lineage>
        <taxon>Bacteria</taxon>
        <taxon>Bacillati</taxon>
        <taxon>Chloroflexota</taxon>
        <taxon>Ktedonobacteria</taxon>
        <taxon>Ktedonobacterales</taxon>
        <taxon>Dictyobacteraceae</taxon>
        <taxon>Dictyobacter</taxon>
    </lineage>
</organism>
<dbReference type="EMBL" id="BIXY01000005">
    <property type="protein sequence ID" value="GCF07005.1"/>
    <property type="molecule type" value="Genomic_DNA"/>
</dbReference>
<dbReference type="SUPFAM" id="SSF52540">
    <property type="entry name" value="P-loop containing nucleoside triphosphate hydrolases"/>
    <property type="match status" value="1"/>
</dbReference>
<gene>
    <name evidence="5" type="ORF">KDI_05690</name>
</gene>
<feature type="domain" description="ABC transporter" evidence="4">
    <location>
        <begin position="19"/>
        <end position="237"/>
    </location>
</feature>
<dbReference type="GO" id="GO:0005886">
    <property type="term" value="C:plasma membrane"/>
    <property type="evidence" value="ECO:0007669"/>
    <property type="project" value="TreeGrafter"/>
</dbReference>
<dbReference type="InterPro" id="IPR017911">
    <property type="entry name" value="MacB-like_ATP-bd"/>
</dbReference>
<dbReference type="FunFam" id="3.40.50.300:FF:000032">
    <property type="entry name" value="Export ABC transporter ATP-binding protein"/>
    <property type="match status" value="1"/>
</dbReference>
<evidence type="ECO:0000313" key="6">
    <source>
        <dbReference type="Proteomes" id="UP000322530"/>
    </source>
</evidence>
<dbReference type="InterPro" id="IPR003439">
    <property type="entry name" value="ABC_transporter-like_ATP-bd"/>
</dbReference>
<proteinExistence type="predicted"/>
<evidence type="ECO:0000259" key="4">
    <source>
        <dbReference type="PROSITE" id="PS50893"/>
    </source>
</evidence>
<keyword evidence="1" id="KW-0813">Transport</keyword>
<dbReference type="GO" id="GO:0005524">
    <property type="term" value="F:ATP binding"/>
    <property type="evidence" value="ECO:0007669"/>
    <property type="project" value="UniProtKB-KW"/>
</dbReference>
<name>A0A5A5T6X9_9CHLR</name>
<evidence type="ECO:0000256" key="3">
    <source>
        <dbReference type="ARBA" id="ARBA00022840"/>
    </source>
</evidence>
<dbReference type="GO" id="GO:0098796">
    <property type="term" value="C:membrane protein complex"/>
    <property type="evidence" value="ECO:0007669"/>
    <property type="project" value="UniProtKB-ARBA"/>
</dbReference>
<dbReference type="Pfam" id="PF00005">
    <property type="entry name" value="ABC_tran"/>
    <property type="match status" value="1"/>
</dbReference>
<evidence type="ECO:0000313" key="5">
    <source>
        <dbReference type="EMBL" id="GCF07005.1"/>
    </source>
</evidence>
<dbReference type="SMART" id="SM00382">
    <property type="entry name" value="AAA"/>
    <property type="match status" value="1"/>
</dbReference>
<dbReference type="InterPro" id="IPR015854">
    <property type="entry name" value="ABC_transpr_LolD-like"/>
</dbReference>
<dbReference type="CDD" id="cd03255">
    <property type="entry name" value="ABC_MJ0796_LolCDE_FtsE"/>
    <property type="match status" value="1"/>
</dbReference>
<evidence type="ECO:0000256" key="2">
    <source>
        <dbReference type="ARBA" id="ARBA00022741"/>
    </source>
</evidence>
<dbReference type="GO" id="GO:0016887">
    <property type="term" value="F:ATP hydrolysis activity"/>
    <property type="evidence" value="ECO:0007669"/>
    <property type="project" value="InterPro"/>
</dbReference>
<comment type="caution">
    <text evidence="5">The sequence shown here is derived from an EMBL/GenBank/DDBJ whole genome shotgun (WGS) entry which is preliminary data.</text>
</comment>
<dbReference type="InterPro" id="IPR027417">
    <property type="entry name" value="P-loop_NTPase"/>
</dbReference>
<sequence length="237" mass="26028">MQYPIQEQSNTVPQAQAVVEARNVSRTFRSGDTVIQVLRDINLTIQSGEFVTLQGRSGSGKSTLFNILVGLDNPTQGEVAILGQSLQPLNEAKRATLRREKVGLLFQNAHLVPVLTARENVEIALRMLLVPARERSTLSQEVLERVGLKDKMEHRGMELSGGEQQRVALARALVHRPRFLIADEPTGNLDSMTARNIILLLRDIVTQTGVGLLVATHDRNVVSAAHRTVNIHDGALA</sequence>
<protein>
    <submittedName>
        <fullName evidence="5">Putative ABC transporter ATP-binding protein</fullName>
    </submittedName>
</protein>
<dbReference type="PROSITE" id="PS00211">
    <property type="entry name" value="ABC_TRANSPORTER_1"/>
    <property type="match status" value="1"/>
</dbReference>
<dbReference type="Proteomes" id="UP000322530">
    <property type="component" value="Unassembled WGS sequence"/>
</dbReference>
<dbReference type="AlphaFoldDB" id="A0A5A5T6X9"/>
<keyword evidence="6" id="KW-1185">Reference proteome</keyword>
<dbReference type="PROSITE" id="PS50893">
    <property type="entry name" value="ABC_TRANSPORTER_2"/>
    <property type="match status" value="1"/>
</dbReference>
<evidence type="ECO:0000256" key="1">
    <source>
        <dbReference type="ARBA" id="ARBA00022448"/>
    </source>
</evidence>
<keyword evidence="2" id="KW-0547">Nucleotide-binding</keyword>
<dbReference type="PANTHER" id="PTHR24220">
    <property type="entry name" value="IMPORT ATP-BINDING PROTEIN"/>
    <property type="match status" value="1"/>
</dbReference>